<protein>
    <recommendedName>
        <fullName evidence="5">CDC42 binding protein kinase alpha (DMPK-like) b</fullName>
    </recommendedName>
</protein>
<dbReference type="Proteomes" id="UP000314983">
    <property type="component" value="Chromosome 3"/>
</dbReference>
<reference evidence="3" key="5">
    <citation type="submission" date="2025-09" db="UniProtKB">
        <authorList>
            <consortium name="Ensembl"/>
        </authorList>
    </citation>
    <scope>IDENTIFICATION</scope>
</reference>
<reference evidence="3" key="4">
    <citation type="submission" date="2025-08" db="UniProtKB">
        <authorList>
            <consortium name="Ensembl"/>
        </authorList>
    </citation>
    <scope>IDENTIFICATION</scope>
</reference>
<dbReference type="GeneTree" id="ENSGT01030000234517"/>
<name>A0A4W4EK54_ELEEL</name>
<keyword evidence="1" id="KW-0723">Serine/threonine-protein kinase</keyword>
<dbReference type="Ensembl" id="ENSEEET00000012366.2">
    <property type="protein sequence ID" value="ENSEEEP00000012222.1"/>
    <property type="gene ID" value="ENSEEEG00000005658.2"/>
</dbReference>
<reference evidence="4" key="2">
    <citation type="journal article" date="2017" name="Sci. Adv.">
        <title>A tail of two voltages: Proteomic comparison of the three electric organs of the electric eel.</title>
        <authorList>
            <person name="Traeger L.L."/>
            <person name="Sabat G."/>
            <person name="Barrett-Wilt G.A."/>
            <person name="Wells G.B."/>
            <person name="Sussman M.R."/>
        </authorList>
    </citation>
    <scope>NUCLEOTIDE SEQUENCE [LARGE SCALE GENOMIC DNA]</scope>
</reference>
<evidence type="ECO:0000256" key="1">
    <source>
        <dbReference type="ARBA" id="ARBA00022527"/>
    </source>
</evidence>
<accession>A0A4W4EK54</accession>
<dbReference type="AlphaFoldDB" id="A0A4W4EK54"/>
<dbReference type="GO" id="GO:0005737">
    <property type="term" value="C:cytoplasm"/>
    <property type="evidence" value="ECO:0007669"/>
    <property type="project" value="TreeGrafter"/>
</dbReference>
<reference evidence="4" key="1">
    <citation type="journal article" date="2014" name="Science">
        <title>Nonhuman genetics. Genomic basis for the convergent evolution of electric organs.</title>
        <authorList>
            <person name="Gallant J.R."/>
            <person name="Traeger L.L."/>
            <person name="Volkening J.D."/>
            <person name="Moffett H."/>
            <person name="Chen P.H."/>
            <person name="Novina C.D."/>
            <person name="Phillips G.N.Jr."/>
            <person name="Anand R."/>
            <person name="Wells G.B."/>
            <person name="Pinch M."/>
            <person name="Guth R."/>
            <person name="Unguez G.A."/>
            <person name="Albert J.S."/>
            <person name="Zakon H.H."/>
            <person name="Samanta M.P."/>
            <person name="Sussman M.R."/>
        </authorList>
    </citation>
    <scope>NUCLEOTIDE SEQUENCE [LARGE SCALE GENOMIC DNA]</scope>
</reference>
<keyword evidence="4" id="KW-1185">Reference proteome</keyword>
<dbReference type="Gene3D" id="3.30.200.20">
    <property type="entry name" value="Phosphorylase Kinase, domain 1"/>
    <property type="match status" value="1"/>
</dbReference>
<dbReference type="GO" id="GO:0004674">
    <property type="term" value="F:protein serine/threonine kinase activity"/>
    <property type="evidence" value="ECO:0007669"/>
    <property type="project" value="UniProtKB-KW"/>
</dbReference>
<dbReference type="GO" id="GO:0042641">
    <property type="term" value="C:actomyosin"/>
    <property type="evidence" value="ECO:0007669"/>
    <property type="project" value="TreeGrafter"/>
</dbReference>
<dbReference type="FunFam" id="3.30.200.20:FF:001055">
    <property type="entry name" value="Serine/threonine-protein kinase MRCK beta"/>
    <property type="match status" value="1"/>
</dbReference>
<evidence type="ECO:0000313" key="4">
    <source>
        <dbReference type="Proteomes" id="UP000314983"/>
    </source>
</evidence>
<sequence>MSGEVRLRRLEKLFLDGPCQSNQCLSVEALLDVLVCLYDECTNSPLRREKKILEFLEWAKPFTSKVKQMRLHKEDFEILKVIGRGAFGECSQNLECFLIGKNTRSFK</sequence>
<reference evidence="3" key="3">
    <citation type="submission" date="2020-05" db="EMBL/GenBank/DDBJ databases">
        <title>Electrophorus electricus (electric eel) genome, fEleEle1, primary haplotype.</title>
        <authorList>
            <person name="Myers G."/>
            <person name="Meyer A."/>
            <person name="Fedrigo O."/>
            <person name="Formenti G."/>
            <person name="Rhie A."/>
            <person name="Tracey A."/>
            <person name="Sims Y."/>
            <person name="Jarvis E.D."/>
        </authorList>
    </citation>
    <scope>NUCLEOTIDE SEQUENCE [LARGE SCALE GENOMIC DNA]</scope>
</reference>
<evidence type="ECO:0000313" key="3">
    <source>
        <dbReference type="Ensembl" id="ENSEEEP00000012222.1"/>
    </source>
</evidence>
<dbReference type="InterPro" id="IPR050839">
    <property type="entry name" value="Rho-assoc_Ser/Thr_Kinase"/>
</dbReference>
<evidence type="ECO:0000256" key="2">
    <source>
        <dbReference type="ARBA" id="ARBA00022777"/>
    </source>
</evidence>
<proteinExistence type="predicted"/>
<dbReference type="PANTHER" id="PTHR22988">
    <property type="entry name" value="MYOTONIC DYSTROPHY S/T KINASE-RELATED"/>
    <property type="match status" value="1"/>
</dbReference>
<dbReference type="PANTHER" id="PTHR22988:SF31">
    <property type="entry name" value="SERINE_THREONINE-PROTEIN KINASE MRCK ALPHA"/>
    <property type="match status" value="1"/>
</dbReference>
<gene>
    <name evidence="3" type="primary">cdc42bpab</name>
</gene>
<evidence type="ECO:0008006" key="5">
    <source>
        <dbReference type="Google" id="ProtNLM"/>
    </source>
</evidence>
<keyword evidence="2" id="KW-0418">Kinase</keyword>
<organism evidence="3 4">
    <name type="scientific">Electrophorus electricus</name>
    <name type="common">Electric eel</name>
    <name type="synonym">Gymnotus electricus</name>
    <dbReference type="NCBI Taxonomy" id="8005"/>
    <lineage>
        <taxon>Eukaryota</taxon>
        <taxon>Metazoa</taxon>
        <taxon>Chordata</taxon>
        <taxon>Craniata</taxon>
        <taxon>Vertebrata</taxon>
        <taxon>Euteleostomi</taxon>
        <taxon>Actinopterygii</taxon>
        <taxon>Neopterygii</taxon>
        <taxon>Teleostei</taxon>
        <taxon>Ostariophysi</taxon>
        <taxon>Gymnotiformes</taxon>
        <taxon>Gymnotoidei</taxon>
        <taxon>Gymnotidae</taxon>
        <taxon>Electrophorus</taxon>
    </lineage>
</organism>
<dbReference type="GO" id="GO:0031032">
    <property type="term" value="P:actomyosin structure organization"/>
    <property type="evidence" value="ECO:0007669"/>
    <property type="project" value="TreeGrafter"/>
</dbReference>
<keyword evidence="2" id="KW-0808">Transferase</keyword>